<proteinExistence type="predicted"/>
<protein>
    <submittedName>
        <fullName evidence="2">Calmodulin-like protein 4</fullName>
    </submittedName>
</protein>
<evidence type="ECO:0000313" key="2">
    <source>
        <dbReference type="WBParaSite" id="ES5_v2.g26585.t1"/>
    </source>
</evidence>
<accession>A0AC34GA52</accession>
<reference evidence="2" key="1">
    <citation type="submission" date="2022-11" db="UniProtKB">
        <authorList>
            <consortium name="WormBaseParasite"/>
        </authorList>
    </citation>
    <scope>IDENTIFICATION</scope>
</reference>
<evidence type="ECO:0000313" key="1">
    <source>
        <dbReference type="Proteomes" id="UP000887579"/>
    </source>
</evidence>
<dbReference type="WBParaSite" id="ES5_v2.g26585.t1">
    <property type="protein sequence ID" value="ES5_v2.g26585.t1"/>
    <property type="gene ID" value="ES5_v2.g26585"/>
</dbReference>
<sequence length="141" mass="16189">MTQYFTKDQIDGKEFRQCFHLYASDGFVSNDSQLRYIMRSLGCCPTVAETKGYIKKFGNNIDFAKFLEIIHLEEQKPDPVQEISKAFSNFQSRGFIHKSELAALLTSFGEKMGKEEISVIFRAMKIEGEIVPIAKITQYLQ</sequence>
<organism evidence="1 2">
    <name type="scientific">Panagrolaimus sp. ES5</name>
    <dbReference type="NCBI Taxonomy" id="591445"/>
    <lineage>
        <taxon>Eukaryota</taxon>
        <taxon>Metazoa</taxon>
        <taxon>Ecdysozoa</taxon>
        <taxon>Nematoda</taxon>
        <taxon>Chromadorea</taxon>
        <taxon>Rhabditida</taxon>
        <taxon>Tylenchina</taxon>
        <taxon>Panagrolaimomorpha</taxon>
        <taxon>Panagrolaimoidea</taxon>
        <taxon>Panagrolaimidae</taxon>
        <taxon>Panagrolaimus</taxon>
    </lineage>
</organism>
<name>A0AC34GA52_9BILA</name>
<dbReference type="Proteomes" id="UP000887579">
    <property type="component" value="Unplaced"/>
</dbReference>